<dbReference type="Pfam" id="PF07452">
    <property type="entry name" value="CHRD"/>
    <property type="match status" value="1"/>
</dbReference>
<reference evidence="3 4" key="1">
    <citation type="journal article" date="2010" name="Stand. Genomic Sci.">
        <title>Complete genome sequence of Haloterrigena turkmenica type strain (4k).</title>
        <authorList>
            <person name="Saunders E."/>
            <person name="Tindall B.J."/>
            <person name="Fahnrich R."/>
            <person name="Lapidus A."/>
            <person name="Copeland A."/>
            <person name="Del Rio T.G."/>
            <person name="Lucas S."/>
            <person name="Chen F."/>
            <person name="Tice H."/>
            <person name="Cheng J.F."/>
            <person name="Han C."/>
            <person name="Detter J.C."/>
            <person name="Bruce D."/>
            <person name="Goodwin L."/>
            <person name="Chain P."/>
            <person name="Pitluck S."/>
            <person name="Pati A."/>
            <person name="Ivanova N."/>
            <person name="Mavromatis K."/>
            <person name="Chen A."/>
            <person name="Palaniappan K."/>
            <person name="Land M."/>
            <person name="Hauser L."/>
            <person name="Chang Y.J."/>
            <person name="Jeffries C.D."/>
            <person name="Brettin T."/>
            <person name="Rohde M."/>
            <person name="Goker M."/>
            <person name="Bristow J."/>
            <person name="Eisen J.A."/>
            <person name="Markowitz V."/>
            <person name="Hugenholtz P."/>
            <person name="Klenk H.P."/>
            <person name="Kyrpides N.C."/>
        </authorList>
    </citation>
    <scope>NUCLEOTIDE SEQUENCE [LARGE SCALE GENOMIC DNA]</scope>
    <source>
        <strain evidence="4">ATCC 51198 / DSM 5511 / JCM 9101 / NCIMB 13204 / VKM B-1734 / 4k</strain>
    </source>
</reference>
<accession>D2RRK3</accession>
<evidence type="ECO:0000256" key="1">
    <source>
        <dbReference type="SAM" id="MobiDB-lite"/>
    </source>
</evidence>
<feature type="region of interest" description="Disordered" evidence="1">
    <location>
        <begin position="169"/>
        <end position="221"/>
    </location>
</feature>
<dbReference type="PROSITE" id="PS51318">
    <property type="entry name" value="TAT"/>
    <property type="match status" value="1"/>
</dbReference>
<dbReference type="InterPro" id="IPR010895">
    <property type="entry name" value="CHRD"/>
</dbReference>
<feature type="compositionally biased region" description="Acidic residues" evidence="1">
    <location>
        <begin position="195"/>
        <end position="205"/>
    </location>
</feature>
<dbReference type="eggNOG" id="arCOG11838">
    <property type="taxonomic scope" value="Archaea"/>
</dbReference>
<keyword evidence="4" id="KW-1185">Reference proteome</keyword>
<evidence type="ECO:0000259" key="2">
    <source>
        <dbReference type="PROSITE" id="PS50933"/>
    </source>
</evidence>
<feature type="domain" description="CHRD" evidence="2">
    <location>
        <begin position="46"/>
        <end position="184"/>
    </location>
</feature>
<proteinExistence type="predicted"/>
<evidence type="ECO:0000313" key="3">
    <source>
        <dbReference type="EMBL" id="ADB60563.1"/>
    </source>
</evidence>
<sequence>MQDHASTRRTALKGLALLGVGTTGIGVATADEHHDNASGDDGQAAPTGLFVAHLEPQEGVETDARGMAMVQERHDGLKFVVQVSNLENAFMGHIHEDEALGPIAVWLYDFHTQGERLEEGRFSGLLDAGTITDETVAEGRVSEAESETVEDLLGKIEAGEAYVNIHTEENPSGEIAGPLVPLDPSSMMGRGGPTDDSDLESEPETNESTGETGSGSDTDPY</sequence>
<dbReference type="SMART" id="SM00754">
    <property type="entry name" value="CHRD"/>
    <property type="match status" value="1"/>
</dbReference>
<name>D2RRK3_HALTV</name>
<organism evidence="3 4">
    <name type="scientific">Haloterrigena turkmenica (strain ATCC 51198 / DSM 5511 / JCM 9101 / NCIMB 13204 / VKM B-1734 / 4k)</name>
    <name type="common">Halococcus turkmenicus</name>
    <dbReference type="NCBI Taxonomy" id="543526"/>
    <lineage>
        <taxon>Archaea</taxon>
        <taxon>Methanobacteriati</taxon>
        <taxon>Methanobacteriota</taxon>
        <taxon>Stenosarchaea group</taxon>
        <taxon>Halobacteria</taxon>
        <taxon>Halobacteriales</taxon>
        <taxon>Natrialbaceae</taxon>
        <taxon>Haloterrigena</taxon>
    </lineage>
</organism>
<dbReference type="AlphaFoldDB" id="D2RRK3"/>
<dbReference type="Proteomes" id="UP000001903">
    <property type="component" value="Chromosome"/>
</dbReference>
<dbReference type="RefSeq" id="WP_012942859.1">
    <property type="nucleotide sequence ID" value="NC_013743.1"/>
</dbReference>
<gene>
    <name evidence="3" type="ordered locus">Htur_1678</name>
</gene>
<dbReference type="HOGENOM" id="CLU_1248268_0_0_2"/>
<dbReference type="GeneID" id="8742272"/>
<dbReference type="OrthoDB" id="187906at2157"/>
<evidence type="ECO:0000313" key="4">
    <source>
        <dbReference type="Proteomes" id="UP000001903"/>
    </source>
</evidence>
<dbReference type="STRING" id="543526.Htur_1678"/>
<dbReference type="KEGG" id="htu:Htur_1678"/>
<dbReference type="PROSITE" id="PS50933">
    <property type="entry name" value="CHRD"/>
    <property type="match status" value="1"/>
</dbReference>
<dbReference type="EMBL" id="CP001860">
    <property type="protein sequence ID" value="ADB60563.1"/>
    <property type="molecule type" value="Genomic_DNA"/>
</dbReference>
<dbReference type="InterPro" id="IPR006311">
    <property type="entry name" value="TAT_signal"/>
</dbReference>
<feature type="compositionally biased region" description="Polar residues" evidence="1">
    <location>
        <begin position="206"/>
        <end position="221"/>
    </location>
</feature>
<protein>
    <submittedName>
        <fullName evidence="3">CHRD domain containing protein</fullName>
    </submittedName>
</protein>